<dbReference type="FunFam" id="1.10.238.10:FF:000020">
    <property type="entry name" value="spectrin alpha chain, non-erythrocytic 1"/>
    <property type="match status" value="1"/>
</dbReference>
<evidence type="ECO:0000256" key="15">
    <source>
        <dbReference type="SAM" id="Coils"/>
    </source>
</evidence>
<feature type="coiled-coil region" evidence="15">
    <location>
        <begin position="1216"/>
        <end position="1250"/>
    </location>
</feature>
<reference evidence="18 19" key="1">
    <citation type="journal article" date="2018" name="Nat. Ecol. Evol.">
        <title>Genomic signatures of mitonuclear coevolution across populations of Tigriopus californicus.</title>
        <authorList>
            <person name="Barreto F.S."/>
            <person name="Watson E.T."/>
            <person name="Lima T.G."/>
            <person name="Willett C.S."/>
            <person name="Edmands S."/>
            <person name="Li W."/>
            <person name="Burton R.S."/>
        </authorList>
    </citation>
    <scope>NUCLEOTIDE SEQUENCE [LARGE SCALE GENOMIC DNA]</scope>
    <source>
        <strain evidence="18 19">San Diego</strain>
    </source>
</reference>
<evidence type="ECO:0000256" key="5">
    <source>
        <dbReference type="ARBA" id="ARBA00022467"/>
    </source>
</evidence>
<dbReference type="FunFam" id="1.20.58.60:FF:000043">
    <property type="entry name" value="Spectrin alpha chain, non-erythrocytic 1"/>
    <property type="match status" value="1"/>
</dbReference>
<dbReference type="CDD" id="cd00051">
    <property type="entry name" value="EFh"/>
    <property type="match status" value="1"/>
</dbReference>
<dbReference type="SMART" id="SM01184">
    <property type="entry name" value="efhand_Ca_insen"/>
    <property type="match status" value="1"/>
</dbReference>
<gene>
    <name evidence="18" type="ORF">TCAL_09398</name>
</gene>
<dbReference type="PANTHER" id="PTHR11915">
    <property type="entry name" value="SPECTRIN/FILAMIN RELATED CYTOSKELETAL PROTEIN"/>
    <property type="match status" value="1"/>
</dbReference>
<dbReference type="GO" id="GO:0008017">
    <property type="term" value="F:microtubule binding"/>
    <property type="evidence" value="ECO:0007669"/>
    <property type="project" value="UniProtKB-ARBA"/>
</dbReference>
<evidence type="ECO:0000259" key="16">
    <source>
        <dbReference type="PROSITE" id="PS50002"/>
    </source>
</evidence>
<evidence type="ECO:0000256" key="3">
    <source>
        <dbReference type="ARBA" id="ARBA00006826"/>
    </source>
</evidence>
<dbReference type="FunFam" id="1.20.58.60:FF:000078">
    <property type="entry name" value="Spectrin alpha chain, non-erythrocytic 1"/>
    <property type="match status" value="1"/>
</dbReference>
<dbReference type="GO" id="GO:0005856">
    <property type="term" value="C:cytoskeleton"/>
    <property type="evidence" value="ECO:0007669"/>
    <property type="project" value="UniProtKB-SubCell"/>
</dbReference>
<dbReference type="EMBL" id="VCGU01000010">
    <property type="protein sequence ID" value="TRY68515.1"/>
    <property type="molecule type" value="Genomic_DNA"/>
</dbReference>
<dbReference type="InterPro" id="IPR018247">
    <property type="entry name" value="EF_Hand_1_Ca_BS"/>
</dbReference>
<dbReference type="InterPro" id="IPR035825">
    <property type="entry name" value="Alpha_Spectrin_SH3"/>
</dbReference>
<dbReference type="Proteomes" id="UP000318571">
    <property type="component" value="Chromosome 1"/>
</dbReference>
<dbReference type="GO" id="GO:0003779">
    <property type="term" value="F:actin binding"/>
    <property type="evidence" value="ECO:0007669"/>
    <property type="project" value="UniProtKB-KW"/>
</dbReference>
<evidence type="ECO:0000256" key="2">
    <source>
        <dbReference type="ARBA" id="ARBA00004544"/>
    </source>
</evidence>
<feature type="coiled-coil region" evidence="15">
    <location>
        <begin position="1642"/>
        <end position="1676"/>
    </location>
</feature>
<dbReference type="GO" id="GO:0005938">
    <property type="term" value="C:cell cortex"/>
    <property type="evidence" value="ECO:0007669"/>
    <property type="project" value="UniProtKB-SubCell"/>
</dbReference>
<dbReference type="InterPro" id="IPR036028">
    <property type="entry name" value="SH3-like_dom_sf"/>
</dbReference>
<dbReference type="GO" id="GO:0048790">
    <property type="term" value="P:maintenance of presynaptic active zone structure"/>
    <property type="evidence" value="ECO:0007669"/>
    <property type="project" value="UniProtKB-ARBA"/>
</dbReference>
<dbReference type="GO" id="GO:0016328">
    <property type="term" value="C:lateral plasma membrane"/>
    <property type="evidence" value="ECO:0007669"/>
    <property type="project" value="UniProtKB-ARBA"/>
</dbReference>
<dbReference type="GO" id="GO:0005509">
    <property type="term" value="F:calcium ion binding"/>
    <property type="evidence" value="ECO:0007669"/>
    <property type="project" value="InterPro"/>
</dbReference>
<dbReference type="InterPro" id="IPR002017">
    <property type="entry name" value="Spectrin_repeat"/>
</dbReference>
<evidence type="ECO:0000256" key="6">
    <source>
        <dbReference type="ARBA" id="ARBA00022490"/>
    </source>
</evidence>
<dbReference type="FunFam" id="1.20.58.60:FF:000340">
    <property type="entry name" value="Spectrin beta chain"/>
    <property type="match status" value="1"/>
</dbReference>
<evidence type="ECO:0000256" key="9">
    <source>
        <dbReference type="ARBA" id="ARBA00022737"/>
    </source>
</evidence>
<dbReference type="SMART" id="SM00054">
    <property type="entry name" value="EFh"/>
    <property type="match status" value="2"/>
</dbReference>
<keyword evidence="4 14" id="KW-0728">SH3 domain</keyword>
<dbReference type="FunFam" id="1.20.58.60:FF:000013">
    <property type="entry name" value="Spectrin alpha chain, non-erythrocytic 1"/>
    <property type="match status" value="2"/>
</dbReference>
<dbReference type="PROSITE" id="PS00018">
    <property type="entry name" value="EF_HAND_1"/>
    <property type="match status" value="2"/>
</dbReference>
<keyword evidence="10" id="KW-0106">Calcium</keyword>
<feature type="coiled-coil region" evidence="15">
    <location>
        <begin position="506"/>
        <end position="565"/>
    </location>
</feature>
<dbReference type="GO" id="GO:0007026">
    <property type="term" value="P:negative regulation of microtubule depolymerization"/>
    <property type="evidence" value="ECO:0007669"/>
    <property type="project" value="UniProtKB-ARBA"/>
</dbReference>
<keyword evidence="19" id="KW-1185">Reference proteome</keyword>
<dbReference type="Pfam" id="PF00435">
    <property type="entry name" value="Spectrin"/>
    <property type="match status" value="20"/>
</dbReference>
<dbReference type="FunFam" id="2.30.30.40:FF:000036">
    <property type="entry name" value="Spectrin alpha chain, non-erythrocytic 1"/>
    <property type="match status" value="1"/>
</dbReference>
<feature type="domain" description="EF-hand" evidence="17">
    <location>
        <begin position="2266"/>
        <end position="2301"/>
    </location>
</feature>
<dbReference type="PRINTS" id="PR01887">
    <property type="entry name" value="SPECTRNALPHA"/>
</dbReference>
<dbReference type="OrthoDB" id="6018565at2759"/>
<dbReference type="InterPro" id="IPR002048">
    <property type="entry name" value="EF_hand_dom"/>
</dbReference>
<accession>A0A553NSU7</accession>
<dbReference type="InterPro" id="IPR011992">
    <property type="entry name" value="EF-hand-dom_pair"/>
</dbReference>
<dbReference type="SMART" id="SM00326">
    <property type="entry name" value="SH3"/>
    <property type="match status" value="1"/>
</dbReference>
<dbReference type="FunFam" id="1.20.58.60:FF:000020">
    <property type="entry name" value="Spectrin alpha chain, non-erythrocytic 1"/>
    <property type="match status" value="6"/>
</dbReference>
<dbReference type="GO" id="GO:0045170">
    <property type="term" value="C:spectrosome"/>
    <property type="evidence" value="ECO:0007669"/>
    <property type="project" value="UniProtKB-ARBA"/>
</dbReference>
<evidence type="ECO:0000313" key="19">
    <source>
        <dbReference type="Proteomes" id="UP000318571"/>
    </source>
</evidence>
<dbReference type="Gene3D" id="1.20.58.60">
    <property type="match status" value="19"/>
</dbReference>
<dbReference type="STRING" id="6832.A0A553NSU7"/>
<dbReference type="FunFam" id="1.20.58.60:FF:000035">
    <property type="entry name" value="Spectrin alpha chain, non-erythrocytic 1"/>
    <property type="match status" value="1"/>
</dbReference>
<dbReference type="SMART" id="SM00150">
    <property type="entry name" value="SPEC"/>
    <property type="match status" value="20"/>
</dbReference>
<dbReference type="InterPro" id="IPR018159">
    <property type="entry name" value="Spectrin/alpha-actinin"/>
</dbReference>
<dbReference type="PRINTS" id="PR00452">
    <property type="entry name" value="SH3DOMAIN"/>
</dbReference>
<dbReference type="OMA" id="FQIAQEE"/>
<dbReference type="Pfam" id="PF08726">
    <property type="entry name" value="EFhand_Ca_insen"/>
    <property type="match status" value="1"/>
</dbReference>
<dbReference type="SUPFAM" id="SSF46966">
    <property type="entry name" value="Spectrin repeat"/>
    <property type="match status" value="19"/>
</dbReference>
<evidence type="ECO:0000256" key="1">
    <source>
        <dbReference type="ARBA" id="ARBA00004245"/>
    </source>
</evidence>
<keyword evidence="12" id="KW-0009">Actin-binding</keyword>
<keyword evidence="8" id="KW-0479">Metal-binding</keyword>
<dbReference type="CDD" id="cd00176">
    <property type="entry name" value="SPEC"/>
    <property type="match status" value="13"/>
</dbReference>
<dbReference type="PROSITE" id="PS50222">
    <property type="entry name" value="EF_HAND_2"/>
    <property type="match status" value="2"/>
</dbReference>
<keyword evidence="13" id="KW-0206">Cytoskeleton</keyword>
<dbReference type="GO" id="GO:0016199">
    <property type="term" value="P:axon midline choice point recognition"/>
    <property type="evidence" value="ECO:0007669"/>
    <property type="project" value="UniProtKB-ARBA"/>
</dbReference>
<proteinExistence type="inferred from homology"/>
<feature type="domain" description="SH3" evidence="16">
    <location>
        <begin position="971"/>
        <end position="1030"/>
    </location>
</feature>
<evidence type="ECO:0000256" key="13">
    <source>
        <dbReference type="ARBA" id="ARBA00023212"/>
    </source>
</evidence>
<keyword evidence="15" id="KW-0175">Coiled coil</keyword>
<protein>
    <recommendedName>
        <fullName evidence="20">SH3 domain-containing protein</fullName>
    </recommendedName>
</protein>
<dbReference type="GO" id="GO:0031594">
    <property type="term" value="C:neuromuscular junction"/>
    <property type="evidence" value="ECO:0007669"/>
    <property type="project" value="UniProtKB-ARBA"/>
</dbReference>
<dbReference type="FunFam" id="1.20.58.60:FF:000006">
    <property type="entry name" value="Spectrin alpha chain, non-erythrocytic 1"/>
    <property type="match status" value="2"/>
</dbReference>
<keyword evidence="5" id="KW-0117">Actin capping</keyword>
<dbReference type="CDD" id="cd11808">
    <property type="entry name" value="SH3_Alpha_Spectrin"/>
    <property type="match status" value="1"/>
</dbReference>
<dbReference type="Pfam" id="PF00018">
    <property type="entry name" value="SH3_1"/>
    <property type="match status" value="1"/>
</dbReference>
<dbReference type="Gene3D" id="2.30.30.40">
    <property type="entry name" value="SH3 Domains"/>
    <property type="match status" value="1"/>
</dbReference>
<evidence type="ECO:0000256" key="7">
    <source>
        <dbReference type="ARBA" id="ARBA00022553"/>
    </source>
</evidence>
<evidence type="ECO:0000256" key="8">
    <source>
        <dbReference type="ARBA" id="ARBA00022723"/>
    </source>
</evidence>
<evidence type="ECO:0000256" key="14">
    <source>
        <dbReference type="PROSITE-ProRule" id="PRU00192"/>
    </source>
</evidence>
<dbReference type="SUPFAM" id="SSF47473">
    <property type="entry name" value="EF-hand"/>
    <property type="match status" value="1"/>
</dbReference>
<dbReference type="FunFam" id="1.20.58.60:FF:000007">
    <property type="entry name" value="Spectrin alpha chain non-erythrocytic 1"/>
    <property type="match status" value="2"/>
</dbReference>
<dbReference type="InterPro" id="IPR014837">
    <property type="entry name" value="EF-hand_Ca_insen"/>
</dbReference>
<dbReference type="Pfam" id="PF13499">
    <property type="entry name" value="EF-hand_7"/>
    <property type="match status" value="1"/>
</dbReference>
<feature type="domain" description="EF-hand" evidence="17">
    <location>
        <begin position="2309"/>
        <end position="2344"/>
    </location>
</feature>
<sequence length="2417" mass="279402">MEQPVPVKEVKILETAEDIQDRREQVLRRYLEFKENARLKRDRLEDSRRFQYFRRDADELESWIYEKLQVASDESYKDPTNLQAKIQKHQAFEAEVAAHSNAIVVLDNTGMEMIHQDHFQRDAIKERLDELHRLWELLLSKLAEKGLRLQQVLVLVQFLRQSDEVMFWIRDKEAFVTSAESGHDLEHVEVLQRKFDEFQKDMASQEYRVGEVCETADRLIAEQHPEDEQISNKKAELLEAWERLKKLSAARQEKLFGSQEIQKFNRDADETISWINEKDLLLSTDDYGKDLASVQTLQRKHDGLERDLAALSDKVGTLGKEADQLCQLHPENADEINAKKNEIISTWEALCAKATERKQRLEESYLLHRFLADFRDLTSWINDMKAVITADELAKDVNGAEALLERHAEHKSEIDAREDSFRATAEAGQILLDSNHYASDEVKEKLVVLADEKTLLLQLWEERRILYEQCMDLQLFYRDTEQADTWMAKQESFLSNQDLGDSLDSVEAMMKKHEDFEKSLAAQEEKIKALDEFATKLIEGQHYAADDVAEKRALLLQRRSELKEKSAQRKLALEDAYNFHQFDRDCDETKGWLNEKLKIANDKNYLDPTNITGKVQKHQNFEIELNSNKNRVHDVIKTGNNLIEDEHTKSDEIRYKVDEIGGLWDDLLSASEKKTLKLQEASQGQHFNRGVEDLELWLSEIEGQLISEDYGKDLTSVQNLLKKHALMETDIGSHQDRVDGVRISADQFLQTGHFDADSIKEKQSHLMSRYDSLLKPLKDRKQRLQESLAVQQLFRDVEDEEAWIREKEPIVASTNRGKDLIGVQNLIKKHQAMTVEINNHEPRIDSVSQTAQHMVQEGHFASDEIKSRLGLLHDHWNQLKEKAAQRKQDLDDSIQAHQYFTDANEAESWMREKESIAGNADYGKDEDSAEALLKRHEAFMSDLAAFGNTIKDLQDQAANCRQQETPIVDITGKECVMALYDYTEKSPREVSMKKGDVLTLLNSNNKDWWKVEVNDRQGFVPAAYVKKIDPGLTASQQQLVDSSSVAARQVQIEKQYNSLLVLGEERANKLGESCKAYHLVREAADLGNWIKQKEQHAQVQDVGEDLEQVEVMQKKFDDFQTDLKANEVRLAEMNEIAMQLVTLGQTDAAVKIQAQIEDLNKKWTDLQSVTHEKVVAFERAHEVQRFHRDVDETKEWIAEKDEALGIDDLGKDLRSVQALQRKHEGLERDLAALSDKIRRLDDTAAKLTHNHPESTEVIREKQEEIHEEWKTLNSKAMTRKEKLLDSYDLQRFLSDYRDLMSWISSMKGLIASDELATDVTGAEALLERHQEHRTEIDARAGTFQAFELFGKQLLQANHYASDEVQDKLGSMSDAREDLERAWIARRMQLDQCLELQLFYRDCEQAENWMTSREAFLASDEDQSDGADNVEAMIKKHEDFDKAISNQEEKIEALSTYADQLTGSEHYAAPDISDKKTEVLERWEELKKALIEKRSLLGESQTLQQFSRDADEIENWMLEKMQLAEEENYKDPANIQSKNQKHQAFEAELRANSDRIQSVLSMGQNLIEKKKCAGSEEAVINRLQSIKEQWEILTQKTSEKSMKLKEANRQRTFIAAVKDLDFWLGEVESLLNTDESGKDLASVQNLMKKHQLVEADIMAHEDRINDMNEQADSLIKSKQFDDQDIDSKRHNINDRYKNIQNLASQRQAMLNEANTLHQFFRDIADEESWIKEKKLLVGSDDYGRDLTGVQNLKKKHKRMESELASHEPAIRSVQDAGQTLIDVSQRGGDEIKERLRQLDEVWMELKEMASSRERKLNESVTYQQFLAKIEEEEAWISEKQQLLTVPDLGQNMAAVQGLMKKHDAFETDLSLHHNRAEEICSAGQELIAASNHHSDNIHQRCDQLRSKMANLGDLAQLRKQNLHDNSAYLQFMWKADVVESWIADKESYIKSDEFGRDLSSVQTLLTKQETFDIGLEAFENEGIQNITGLKDQLVSAGHTKSKEINHKYDEVIGRWQKLLGDSNNRKQRLLQVQEQFRQIEELYLTFAKKASAFNSWFENAEEDMTDPVRCNSIEEINSLREAHAQFQASLSSANSDFEALAQLDKKIKSFNVGPNPYTWFTMEALEETWRNLKKIIKERDAELAKEAVRQEANDKLRKEFAKHANAFHSWLTDTRSQMMEGSGSLEEQLAAIGIKAHEVAQRGSDLKQIEELGATLEDHLILDNRYTEHSTVGLAQQWDQLNQLGMRIKHNLEQQIQARNQSGVSEDALKEFSMMFRHFDKDKTGKLNHTEFKSCLRALGYDLPMVDEGEPEPEFEDILNHVDPNRDGQVSLQEYMAYMISKETENVQSSGEILDAFRAITTQERDYVTKEELYHNLTREMADYCMRKMKPYQDPNTGREVNDAFDYMDFTQRLFQQS</sequence>
<dbReference type="Gene3D" id="1.10.238.10">
    <property type="entry name" value="EF-hand"/>
    <property type="match status" value="2"/>
</dbReference>
<dbReference type="Gene3D" id="1.20.5.170">
    <property type="match status" value="1"/>
</dbReference>
<name>A0A553NSU7_TIGCA</name>
<keyword evidence="6" id="KW-0963">Cytoplasm</keyword>
<comment type="similarity">
    <text evidence="3">Belongs to the spectrin family.</text>
</comment>
<evidence type="ECO:0000256" key="4">
    <source>
        <dbReference type="ARBA" id="ARBA00022443"/>
    </source>
</evidence>
<keyword evidence="9" id="KW-0677">Repeat</keyword>
<dbReference type="GO" id="GO:0005516">
    <property type="term" value="F:calmodulin binding"/>
    <property type="evidence" value="ECO:0007669"/>
    <property type="project" value="UniProtKB-KW"/>
</dbReference>
<comment type="caution">
    <text evidence="18">The sequence shown here is derived from an EMBL/GenBank/DDBJ whole genome shotgun (WGS) entry which is preliminary data.</text>
</comment>
<keyword evidence="11" id="KW-0112">Calmodulin-binding</keyword>
<dbReference type="GO" id="GO:0042062">
    <property type="term" value="P:long-term strengthening of neuromuscular junction"/>
    <property type="evidence" value="ECO:0007669"/>
    <property type="project" value="UniProtKB-ARBA"/>
</dbReference>
<organism evidence="18 19">
    <name type="scientific">Tigriopus californicus</name>
    <name type="common">Marine copepod</name>
    <dbReference type="NCBI Taxonomy" id="6832"/>
    <lineage>
        <taxon>Eukaryota</taxon>
        <taxon>Metazoa</taxon>
        <taxon>Ecdysozoa</taxon>
        <taxon>Arthropoda</taxon>
        <taxon>Crustacea</taxon>
        <taxon>Multicrustacea</taxon>
        <taxon>Hexanauplia</taxon>
        <taxon>Copepoda</taxon>
        <taxon>Harpacticoida</taxon>
        <taxon>Harpacticidae</taxon>
        <taxon>Tigriopus</taxon>
    </lineage>
</organism>
<evidence type="ECO:0000259" key="17">
    <source>
        <dbReference type="PROSITE" id="PS50222"/>
    </source>
</evidence>
<evidence type="ECO:0000256" key="10">
    <source>
        <dbReference type="ARBA" id="ARBA00022837"/>
    </source>
</evidence>
<dbReference type="FunFam" id="1.20.58.60:FF:000017">
    <property type="entry name" value="Spectrin alpha chain, non-erythrocytic 1"/>
    <property type="match status" value="2"/>
</dbReference>
<dbReference type="GO" id="GO:0045169">
    <property type="term" value="C:fusome"/>
    <property type="evidence" value="ECO:0007669"/>
    <property type="project" value="UniProtKB-ARBA"/>
</dbReference>
<dbReference type="SUPFAM" id="SSF50044">
    <property type="entry name" value="SH3-domain"/>
    <property type="match status" value="1"/>
</dbReference>
<dbReference type="GO" id="GO:0051693">
    <property type="term" value="P:actin filament capping"/>
    <property type="evidence" value="ECO:0007669"/>
    <property type="project" value="UniProtKB-KW"/>
</dbReference>
<dbReference type="InterPro" id="IPR001452">
    <property type="entry name" value="SH3_domain"/>
</dbReference>
<evidence type="ECO:0000256" key="11">
    <source>
        <dbReference type="ARBA" id="ARBA00022860"/>
    </source>
</evidence>
<keyword evidence="7" id="KW-0597">Phosphoprotein</keyword>
<evidence type="ECO:0000313" key="18">
    <source>
        <dbReference type="EMBL" id="TRY68515.1"/>
    </source>
</evidence>
<evidence type="ECO:0000256" key="12">
    <source>
        <dbReference type="ARBA" id="ARBA00023203"/>
    </source>
</evidence>
<comment type="subcellular location">
    <subcellularLocation>
        <location evidence="2">Cytoplasm</location>
        <location evidence="2">Cell cortex</location>
    </subcellularLocation>
    <subcellularLocation>
        <location evidence="1">Cytoplasm</location>
        <location evidence="1">Cytoskeleton</location>
    </subcellularLocation>
</comment>
<dbReference type="PROSITE" id="PS50002">
    <property type="entry name" value="SH3"/>
    <property type="match status" value="1"/>
</dbReference>
<evidence type="ECO:0008006" key="20">
    <source>
        <dbReference type="Google" id="ProtNLM"/>
    </source>
</evidence>